<reference evidence="2" key="1">
    <citation type="journal article" date="2024" name="Gigascience">
        <title>Chromosome-level genome of the poultry shaft louse Menopon gallinae provides insight into the host-switching and adaptive evolution of parasitic lice.</title>
        <authorList>
            <person name="Xu Y."/>
            <person name="Ma L."/>
            <person name="Liu S."/>
            <person name="Liang Y."/>
            <person name="Liu Q."/>
            <person name="He Z."/>
            <person name="Tian L."/>
            <person name="Duan Y."/>
            <person name="Cai W."/>
            <person name="Li H."/>
            <person name="Song F."/>
        </authorList>
    </citation>
    <scope>NUCLEOTIDE SEQUENCE</scope>
    <source>
        <strain evidence="2">Cailab_2023a</strain>
    </source>
</reference>
<feature type="region of interest" description="Disordered" evidence="1">
    <location>
        <begin position="61"/>
        <end position="90"/>
    </location>
</feature>
<name>A0AAW2HFF6_9NEOP</name>
<gene>
    <name evidence="2" type="ORF">PYX00_010386</name>
</gene>
<dbReference type="EMBL" id="JARGDH010000005">
    <property type="protein sequence ID" value="KAL0268434.1"/>
    <property type="molecule type" value="Genomic_DNA"/>
</dbReference>
<protein>
    <submittedName>
        <fullName evidence="2">Uncharacterized protein</fullName>
    </submittedName>
</protein>
<organism evidence="2">
    <name type="scientific">Menopon gallinae</name>
    <name type="common">poultry shaft louse</name>
    <dbReference type="NCBI Taxonomy" id="328185"/>
    <lineage>
        <taxon>Eukaryota</taxon>
        <taxon>Metazoa</taxon>
        <taxon>Ecdysozoa</taxon>
        <taxon>Arthropoda</taxon>
        <taxon>Hexapoda</taxon>
        <taxon>Insecta</taxon>
        <taxon>Pterygota</taxon>
        <taxon>Neoptera</taxon>
        <taxon>Paraneoptera</taxon>
        <taxon>Psocodea</taxon>
        <taxon>Troctomorpha</taxon>
        <taxon>Phthiraptera</taxon>
        <taxon>Amblycera</taxon>
        <taxon>Menoponidae</taxon>
        <taxon>Menopon</taxon>
    </lineage>
</organism>
<evidence type="ECO:0000256" key="1">
    <source>
        <dbReference type="SAM" id="MobiDB-lite"/>
    </source>
</evidence>
<comment type="caution">
    <text evidence="2">The sequence shown here is derived from an EMBL/GenBank/DDBJ whole genome shotgun (WGS) entry which is preliminary data.</text>
</comment>
<proteinExistence type="predicted"/>
<feature type="compositionally biased region" description="Basic and acidic residues" evidence="1">
    <location>
        <begin position="81"/>
        <end position="90"/>
    </location>
</feature>
<sequence length="101" mass="11562">MKTLRDDPADSPTPSDDPFRTREADHPRPRSDYPVRSTTAVNTLPGIIEADNIVKNKKLKRFQNSPEEIKPAKNRQGESSAEGHDCFDEFRREKEVREVVV</sequence>
<feature type="region of interest" description="Disordered" evidence="1">
    <location>
        <begin position="1"/>
        <end position="37"/>
    </location>
</feature>
<accession>A0AAW2HFF6</accession>
<dbReference type="AlphaFoldDB" id="A0AAW2HFF6"/>
<evidence type="ECO:0000313" key="2">
    <source>
        <dbReference type="EMBL" id="KAL0268434.1"/>
    </source>
</evidence>
<feature type="compositionally biased region" description="Basic and acidic residues" evidence="1">
    <location>
        <begin position="17"/>
        <end position="33"/>
    </location>
</feature>